<evidence type="ECO:0000259" key="3">
    <source>
        <dbReference type="Pfam" id="PF10647"/>
    </source>
</evidence>
<protein>
    <recommendedName>
        <fullName evidence="7">Lipoprotein LpqB beta-propeller domain-containing protein</fullName>
    </recommendedName>
</protein>
<proteinExistence type="predicted"/>
<name>A0A927PGF5_9MICO</name>
<feature type="domain" description="Lipoprotein LpqB N-terminal" evidence="4">
    <location>
        <begin position="73"/>
        <end position="198"/>
    </location>
</feature>
<sequence>MSHDRDRATSRTTARTGSPPTTRPVRRVVLAVVVVVCATVLGACAAIPTSGPVMEGEAVVAAPGPVFLQANSPRQDAPPDQIVQGFLAAQVSGATGTFDVATEFLTPASASSWSPLAQVAVLATEPTFDVDDSAADADTATVRATAELVGVVDARGVYTEQLPGSTTELVYELARDSDGQWRIETTDDGLAITRTNFDRTYRATDLYFPTADRRYLVPDERWFPGRNWQTLAVRETLAGPAEWLSGAVTTATPEGIGLSIDSVTVADTGPVVVPLTDAASAMSTTDRGMLVAQLEASLADPARPVVQLSVGSAPLAAGPTPDIGPAVTPDDPVVLVGDDVSTLEGRSTEPVEGVAPLAGLDPTALAFRGSSSGSTFVVRDGTDRLVTAPHDGSDSVVLLEGEGLLAPGIDRFGLVWSGPAVQGGSLEVVSLDGEVSATVPVPWLEERRAVSVRVAPDGARLAVVSTSGTSVRVDVAGVVRDESGLPVQVSDPVRVGQPVTSASQVMWTDTALLGVLGRTATDVSPRLQLVPVGGPTRQASPLEDADWLAAGPGVSSVLLGTGDRSLYSAGSSTLWTRVATDVVLPTYPG</sequence>
<organism evidence="5 6">
    <name type="scientific">Cellulosimicrobium arenosum</name>
    <dbReference type="NCBI Taxonomy" id="2708133"/>
    <lineage>
        <taxon>Bacteria</taxon>
        <taxon>Bacillati</taxon>
        <taxon>Actinomycetota</taxon>
        <taxon>Actinomycetes</taxon>
        <taxon>Micrococcales</taxon>
        <taxon>Promicromonosporaceae</taxon>
        <taxon>Cellulosimicrobium</taxon>
    </lineage>
</organism>
<evidence type="ECO:0000256" key="2">
    <source>
        <dbReference type="SAM" id="Phobius"/>
    </source>
</evidence>
<dbReference type="Pfam" id="PF25976">
    <property type="entry name" value="LpqB_N"/>
    <property type="match status" value="1"/>
</dbReference>
<evidence type="ECO:0000313" key="6">
    <source>
        <dbReference type="Proteomes" id="UP000610846"/>
    </source>
</evidence>
<dbReference type="InterPro" id="IPR059026">
    <property type="entry name" value="LpqB_N"/>
</dbReference>
<gene>
    <name evidence="5" type="ORF">IF651_16880</name>
</gene>
<feature type="domain" description="Lipoprotein LpqB C-terminal" evidence="3">
    <location>
        <begin position="339"/>
        <end position="588"/>
    </location>
</feature>
<dbReference type="AlphaFoldDB" id="A0A927PGF5"/>
<dbReference type="SUPFAM" id="SSF50969">
    <property type="entry name" value="YVTN repeat-like/Quinoprotein amine dehydrogenase"/>
    <property type="match status" value="1"/>
</dbReference>
<dbReference type="EMBL" id="JACYHB010000019">
    <property type="protein sequence ID" value="MBD8080718.1"/>
    <property type="molecule type" value="Genomic_DNA"/>
</dbReference>
<comment type="caution">
    <text evidence="5">The sequence shown here is derived from an EMBL/GenBank/DDBJ whole genome shotgun (WGS) entry which is preliminary data.</text>
</comment>
<feature type="region of interest" description="Disordered" evidence="1">
    <location>
        <begin position="1"/>
        <end position="22"/>
    </location>
</feature>
<evidence type="ECO:0008006" key="7">
    <source>
        <dbReference type="Google" id="ProtNLM"/>
    </source>
</evidence>
<keyword evidence="2" id="KW-0472">Membrane</keyword>
<evidence type="ECO:0000313" key="5">
    <source>
        <dbReference type="EMBL" id="MBD8080718.1"/>
    </source>
</evidence>
<dbReference type="Proteomes" id="UP000610846">
    <property type="component" value="Unassembled WGS sequence"/>
</dbReference>
<evidence type="ECO:0000256" key="1">
    <source>
        <dbReference type="SAM" id="MobiDB-lite"/>
    </source>
</evidence>
<accession>A0A927PGF5</accession>
<keyword evidence="2" id="KW-0812">Transmembrane</keyword>
<feature type="compositionally biased region" description="Low complexity" evidence="1">
    <location>
        <begin position="10"/>
        <end position="20"/>
    </location>
</feature>
<dbReference type="InterPro" id="IPR018910">
    <property type="entry name" value="LpqB_C"/>
</dbReference>
<dbReference type="RefSeq" id="WP_191830294.1">
    <property type="nucleotide sequence ID" value="NZ_JACYHB010000019.1"/>
</dbReference>
<keyword evidence="6" id="KW-1185">Reference proteome</keyword>
<dbReference type="Pfam" id="PF10647">
    <property type="entry name" value="Gmad1"/>
    <property type="match status" value="1"/>
</dbReference>
<feature type="transmembrane region" description="Helical" evidence="2">
    <location>
        <begin position="28"/>
        <end position="48"/>
    </location>
</feature>
<keyword evidence="2" id="KW-1133">Transmembrane helix</keyword>
<reference evidence="5" key="2">
    <citation type="submission" date="2020-09" db="EMBL/GenBank/DDBJ databases">
        <authorList>
            <person name="Yu Y."/>
        </authorList>
    </citation>
    <scope>NUCLEOTIDE SEQUENCE</scope>
    <source>
        <strain evidence="5">KCTC 49039</strain>
    </source>
</reference>
<dbReference type="InterPro" id="IPR011044">
    <property type="entry name" value="Quino_amine_DH_bsu"/>
</dbReference>
<evidence type="ECO:0000259" key="4">
    <source>
        <dbReference type="Pfam" id="PF25976"/>
    </source>
</evidence>
<reference evidence="5" key="1">
    <citation type="journal article" date="2018" name="Curr. Microbiol.">
        <title>Cellulosimicrobium arenosum sp. nov., Isolated from Marine Sediment Sand.</title>
        <authorList>
            <person name="Oh M."/>
            <person name="Kim J.H."/>
            <person name="Yoon J.H."/>
            <person name="Schumann P."/>
            <person name="Kim W."/>
        </authorList>
    </citation>
    <scope>NUCLEOTIDE SEQUENCE</scope>
    <source>
        <strain evidence="5">KCTC 49039</strain>
    </source>
</reference>